<dbReference type="Gene3D" id="3.40.390.10">
    <property type="entry name" value="Collagenase (Catalytic Domain)"/>
    <property type="match status" value="1"/>
</dbReference>
<evidence type="ECO:0000256" key="9">
    <source>
        <dbReference type="ARBA" id="ARBA00022833"/>
    </source>
</evidence>
<dbReference type="JaponicusDB" id="SJAG_01004">
    <property type="gene designation" value="oct1"/>
</dbReference>
<dbReference type="STRING" id="402676.B6JX78"/>
<dbReference type="InterPro" id="IPR024077">
    <property type="entry name" value="Neurolysin/TOP_dom2"/>
</dbReference>
<evidence type="ECO:0000256" key="10">
    <source>
        <dbReference type="ARBA" id="ARBA00022946"/>
    </source>
</evidence>
<protein>
    <recommendedName>
        <fullName evidence="5">Mitochondrial intermediate peptidase</fullName>
        <ecNumber evidence="4">3.4.24.59</ecNumber>
    </recommendedName>
</protein>
<dbReference type="InterPro" id="IPR045090">
    <property type="entry name" value="Pept_M3A_M3B"/>
</dbReference>
<evidence type="ECO:0000259" key="14">
    <source>
        <dbReference type="Pfam" id="PF01432"/>
    </source>
</evidence>
<keyword evidence="10" id="KW-0809">Transit peptide</keyword>
<dbReference type="Pfam" id="PF01432">
    <property type="entry name" value="Peptidase_M3"/>
    <property type="match status" value="1"/>
</dbReference>
<dbReference type="InterPro" id="IPR024079">
    <property type="entry name" value="MetalloPept_cat_dom_sf"/>
</dbReference>
<evidence type="ECO:0000256" key="5">
    <source>
        <dbReference type="ARBA" id="ARBA00018046"/>
    </source>
</evidence>
<dbReference type="EC" id="3.4.24.59" evidence="4"/>
<dbReference type="InterPro" id="IPR033851">
    <property type="entry name" value="M3A_MIP"/>
</dbReference>
<name>B6JX78_SCHJY</name>
<dbReference type="GO" id="GO:0005739">
    <property type="term" value="C:mitochondrion"/>
    <property type="evidence" value="ECO:0000318"/>
    <property type="project" value="GO_Central"/>
</dbReference>
<feature type="domain" description="Peptidase M3A/M3B catalytic" evidence="14">
    <location>
        <begin position="277"/>
        <end position="741"/>
    </location>
</feature>
<accession>B6JX78</accession>
<evidence type="ECO:0000313" key="15">
    <source>
        <dbReference type="EMBL" id="EEB05979.1"/>
    </source>
</evidence>
<keyword evidence="6 13" id="KW-0645">Protease</keyword>
<dbReference type="VEuPathDB" id="FungiDB:SJAG_01004"/>
<comment type="subcellular location">
    <subcellularLocation>
        <location evidence="2">Mitochondrion matrix</location>
    </subcellularLocation>
</comment>
<dbReference type="GO" id="GO:0006518">
    <property type="term" value="P:peptide metabolic process"/>
    <property type="evidence" value="ECO:0000318"/>
    <property type="project" value="GO_Central"/>
</dbReference>
<dbReference type="AlphaFoldDB" id="B6JX78"/>
<dbReference type="GO" id="GO:0006627">
    <property type="term" value="P:protein processing involved in protein targeting to mitochondrion"/>
    <property type="evidence" value="ECO:0000318"/>
    <property type="project" value="GO_Central"/>
</dbReference>
<sequence>MILTKFVCKSAPKVIVNTRFITRFKNARTFASAIHNYKDESLKKLFDDLKYHELFQEKFHTQKYGLFRNEFLVDSSTGFQKLTDIVLRHSQRIVKDLLKTDGTNGKFIVAEFDRLSDLLCSVIDLCEFVRCAHTDEKIIAQSEDAYNRLFNFMNVLNTHRGLYDKIEQAVRIDKTQHQLGEEERIIADVFLMDFKKSAIDLEENKRKEFVTQSLKSATLGRKFFNNVVNRIQRYIKVPADELKGSNPFFSRTVLNEKGDHAYIPVNGQEGLHALINIANPSLRKKVYTESMYAKPDEIEVLESYLASKAELAAIVGKKSFADLQLSDKMVGNQDNVLEFLHTLASNNLRNVKSLSREVSRFKQQHLRLNELPTLDPWDRDFYLLRMKEAYARKLPSLHMNQSEIMCHMSVGTVMQGLSRLLNNLYGLRFEPATTWPGELWHPDVRKLHVYDDSGNVLGIVYCDLYARDGKGDGAAHFTIRSSRQLDESSSRDAELLGFHLDKRVSTDGSSYQLPVIVLSCNFDKSLSFAGRTCLHFWDVKTLFHEMGHAIHSIMGCTKYQNLAGTRCATDFVELPSILMEHFMSSPDVLPLYARHYLTDEPLKKEALENFIRMENLSSAFDNQRQVCLALVDQEYHSSNVIQPTFDSTKVYEEIINKWSGFNAVPNGAWQVQFGHLYGYSGTYYSYLFDSILANKVWSKLFAKRPLNREAGEKFLNAVLRWGGSRQPWLCLADALDDPRIAKGNHEVMETIGSWDLK</sequence>
<keyword evidence="8 13" id="KW-0378">Hydrolase</keyword>
<evidence type="ECO:0000256" key="8">
    <source>
        <dbReference type="ARBA" id="ARBA00022801"/>
    </source>
</evidence>
<dbReference type="HOGENOM" id="CLU_001805_0_0_1"/>
<evidence type="ECO:0000256" key="3">
    <source>
        <dbReference type="ARBA" id="ARBA00006040"/>
    </source>
</evidence>
<dbReference type="PANTHER" id="PTHR11804">
    <property type="entry name" value="PROTEASE M3 THIMET OLIGOPEPTIDASE-RELATED"/>
    <property type="match status" value="1"/>
</dbReference>
<evidence type="ECO:0000256" key="2">
    <source>
        <dbReference type="ARBA" id="ARBA00004305"/>
    </source>
</evidence>
<evidence type="ECO:0000256" key="1">
    <source>
        <dbReference type="ARBA" id="ARBA00000436"/>
    </source>
</evidence>
<dbReference type="RefSeq" id="XP_002172272.1">
    <property type="nucleotide sequence ID" value="XM_002172236.2"/>
</dbReference>
<dbReference type="PANTHER" id="PTHR11804:SF79">
    <property type="entry name" value="MITOCHONDRIAL INTERMEDIATE PEPTIDASE"/>
    <property type="match status" value="1"/>
</dbReference>
<reference evidence="15 17" key="1">
    <citation type="journal article" date="2011" name="Science">
        <title>Comparative functional genomics of the fission yeasts.</title>
        <authorList>
            <person name="Rhind N."/>
            <person name="Chen Z."/>
            <person name="Yassour M."/>
            <person name="Thompson D.A."/>
            <person name="Haas B.J."/>
            <person name="Habib N."/>
            <person name="Wapinski I."/>
            <person name="Roy S."/>
            <person name="Lin M.F."/>
            <person name="Heiman D.I."/>
            <person name="Young S.K."/>
            <person name="Furuya K."/>
            <person name="Guo Y."/>
            <person name="Pidoux A."/>
            <person name="Chen H.M."/>
            <person name="Robbertse B."/>
            <person name="Goldberg J.M."/>
            <person name="Aoki K."/>
            <person name="Bayne E.H."/>
            <person name="Berlin A.M."/>
            <person name="Desjardins C.A."/>
            <person name="Dobbs E."/>
            <person name="Dukaj L."/>
            <person name="Fan L."/>
            <person name="FitzGerald M.G."/>
            <person name="French C."/>
            <person name="Gujja S."/>
            <person name="Hansen K."/>
            <person name="Keifenheim D."/>
            <person name="Levin J.Z."/>
            <person name="Mosher R.A."/>
            <person name="Mueller C.A."/>
            <person name="Pfiffner J."/>
            <person name="Priest M."/>
            <person name="Russ C."/>
            <person name="Smialowska A."/>
            <person name="Swoboda P."/>
            <person name="Sykes S.M."/>
            <person name="Vaughn M."/>
            <person name="Vengrova S."/>
            <person name="Yoder R."/>
            <person name="Zeng Q."/>
            <person name="Allshire R."/>
            <person name="Baulcombe D."/>
            <person name="Birren B.W."/>
            <person name="Brown W."/>
            <person name="Ekwall K."/>
            <person name="Kellis M."/>
            <person name="Leatherwood J."/>
            <person name="Levin H."/>
            <person name="Margalit H."/>
            <person name="Martienssen R."/>
            <person name="Nieduszynski C.A."/>
            <person name="Spatafora J.W."/>
            <person name="Friedman N."/>
            <person name="Dalgaard J.Z."/>
            <person name="Baumann P."/>
            <person name="Niki H."/>
            <person name="Regev A."/>
            <person name="Nusbaum C."/>
        </authorList>
    </citation>
    <scope>NUCLEOTIDE SEQUENCE [LARGE SCALE GENOMIC DNA]</scope>
    <source>
        <strain evidence="17">yFS275 / FY16936</strain>
    </source>
</reference>
<dbReference type="OMA" id="ALMFEYM"/>
<dbReference type="GO" id="GO:0046872">
    <property type="term" value="F:metal ion binding"/>
    <property type="evidence" value="ECO:0007669"/>
    <property type="project" value="UniProtKB-UniRule"/>
</dbReference>
<dbReference type="eggNOG" id="KOG2090">
    <property type="taxonomic scope" value="Eukaryota"/>
</dbReference>
<proteinExistence type="inferred from homology"/>
<keyword evidence="7 13" id="KW-0479">Metal-binding</keyword>
<dbReference type="GO" id="GO:0005759">
    <property type="term" value="C:mitochondrial matrix"/>
    <property type="evidence" value="ECO:0007669"/>
    <property type="project" value="UniProtKB-SubCell"/>
</dbReference>
<comment type="catalytic activity">
    <reaction evidence="1">
        <text>Release of an N-terminal octapeptide as second stage of processing of some proteins imported into the mitochondrion.</text>
        <dbReference type="EC" id="3.4.24.59"/>
    </reaction>
</comment>
<evidence type="ECO:0000256" key="4">
    <source>
        <dbReference type="ARBA" id="ARBA00012441"/>
    </source>
</evidence>
<organism evidence="15 17">
    <name type="scientific">Schizosaccharomyces japonicus (strain yFS275 / FY16936)</name>
    <name type="common">Fission yeast</name>
    <dbReference type="NCBI Taxonomy" id="402676"/>
    <lineage>
        <taxon>Eukaryota</taxon>
        <taxon>Fungi</taxon>
        <taxon>Dikarya</taxon>
        <taxon>Ascomycota</taxon>
        <taxon>Taphrinomycotina</taxon>
        <taxon>Schizosaccharomycetes</taxon>
        <taxon>Schizosaccharomycetales</taxon>
        <taxon>Schizosaccharomycetaceae</taxon>
        <taxon>Schizosaccharomyces</taxon>
    </lineage>
</organism>
<dbReference type="SUPFAM" id="SSF55486">
    <property type="entry name" value="Metalloproteases ('zincins'), catalytic domain"/>
    <property type="match status" value="1"/>
</dbReference>
<evidence type="ECO:0000256" key="12">
    <source>
        <dbReference type="ARBA" id="ARBA00023128"/>
    </source>
</evidence>
<dbReference type="Gene3D" id="1.10.1370.10">
    <property type="entry name" value="Neurolysin, domain 3"/>
    <property type="match status" value="1"/>
</dbReference>
<dbReference type="GeneID" id="7050876"/>
<dbReference type="Proteomes" id="UP000001744">
    <property type="component" value="Unassembled WGS sequence"/>
</dbReference>
<keyword evidence="9 13" id="KW-0862">Zinc</keyword>
<keyword evidence="11 13" id="KW-0482">Metalloprotease</keyword>
<dbReference type="InterPro" id="IPR001567">
    <property type="entry name" value="Pept_M3A_M3B_dom"/>
</dbReference>
<dbReference type="OrthoDB" id="17530at2759"/>
<evidence type="ECO:0000256" key="7">
    <source>
        <dbReference type="ARBA" id="ARBA00022723"/>
    </source>
</evidence>
<evidence type="ECO:0000313" key="17">
    <source>
        <dbReference type="Proteomes" id="UP000001744"/>
    </source>
</evidence>
<keyword evidence="12" id="KW-0496">Mitochondrion</keyword>
<comment type="cofactor">
    <cofactor evidence="13">
        <name>Zn(2+)</name>
        <dbReference type="ChEBI" id="CHEBI:29105"/>
    </cofactor>
    <text evidence="13">Binds 1 zinc ion.</text>
</comment>
<comment type="similarity">
    <text evidence="3 13">Belongs to the peptidase M3 family.</text>
</comment>
<dbReference type="EMBL" id="KE651166">
    <property type="protein sequence ID" value="EEB05979.1"/>
    <property type="molecule type" value="Genomic_DNA"/>
</dbReference>
<evidence type="ECO:0000256" key="11">
    <source>
        <dbReference type="ARBA" id="ARBA00023049"/>
    </source>
</evidence>
<dbReference type="GO" id="GO:0004222">
    <property type="term" value="F:metalloendopeptidase activity"/>
    <property type="evidence" value="ECO:0000318"/>
    <property type="project" value="GO_Central"/>
</dbReference>
<gene>
    <name evidence="16" type="primary">oct1</name>
    <name evidence="15" type="ORF">SJAG_01004</name>
</gene>
<evidence type="ECO:0000256" key="13">
    <source>
        <dbReference type="RuleBase" id="RU003435"/>
    </source>
</evidence>
<evidence type="ECO:0000313" key="16">
    <source>
        <dbReference type="JaponicusDB" id="SJAG_01004"/>
    </source>
</evidence>
<evidence type="ECO:0000256" key="6">
    <source>
        <dbReference type="ARBA" id="ARBA00022670"/>
    </source>
</evidence>
<dbReference type="CDD" id="cd06457">
    <property type="entry name" value="M3A_MIP"/>
    <property type="match status" value="1"/>
</dbReference>
<keyword evidence="17" id="KW-1185">Reference proteome</keyword>